<evidence type="ECO:0000313" key="2">
    <source>
        <dbReference type="EMBL" id="AFC99609.1"/>
    </source>
</evidence>
<dbReference type="PANTHER" id="PTHR43471">
    <property type="entry name" value="ABC TRANSPORTER PERMEASE"/>
    <property type="match status" value="1"/>
</dbReference>
<keyword evidence="1" id="KW-0812">Transmembrane</keyword>
<sequence length="282" mass="31040">MGNVIRIAKKEFADLLGNRIVFLLLAIFAVIIILNAQGIDDYMDYMSSGLVMWDMYGNSVSNLLLGSILTCLTFFGEFVGVIVGFSIFAGDRYSYSLNTLLVKPLYRDSIINGKLLGALGFLACICGFTIMLSVACMLIFAGNYAAPYLLEFLSRLPLVFLVVLAFMMIYMALSMLLSLVIPEQSLALISILLLVVIINSANAVDVAAPFGVFFNSSLATKLVAGLSPHVIRDHIYNAGLFNPSYDFFSALSVAKFDILWMVLYAVIPVLFSYIVFLRRDVS</sequence>
<dbReference type="KEGG" id="mez:Mtc_0848"/>
<organism evidence="2 3">
    <name type="scientific">Methanocella conradii (strain DSM 24694 / JCM 17849 / CGMCC 1.5162 / HZ254)</name>
    <dbReference type="NCBI Taxonomy" id="1041930"/>
    <lineage>
        <taxon>Archaea</taxon>
        <taxon>Methanobacteriati</taxon>
        <taxon>Methanobacteriota</taxon>
        <taxon>Stenosarchaea group</taxon>
        <taxon>Methanomicrobia</taxon>
        <taxon>Methanocellales</taxon>
        <taxon>Methanocellaceae</taxon>
        <taxon>Methanocella</taxon>
    </lineage>
</organism>
<dbReference type="Proteomes" id="UP000005233">
    <property type="component" value="Chromosome"/>
</dbReference>
<keyword evidence="1" id="KW-1133">Transmembrane helix</keyword>
<dbReference type="AlphaFoldDB" id="H8IAD5"/>
<dbReference type="Pfam" id="PF12679">
    <property type="entry name" value="ABC2_membrane_2"/>
    <property type="match status" value="1"/>
</dbReference>
<gene>
    <name evidence="2" type="ordered locus">Mtc_0848</name>
</gene>
<dbReference type="eggNOG" id="arCOG02436">
    <property type="taxonomic scope" value="Archaea"/>
</dbReference>
<feature type="transmembrane region" description="Helical" evidence="1">
    <location>
        <begin position="185"/>
        <end position="204"/>
    </location>
</feature>
<name>H8IAD5_METCZ</name>
<dbReference type="RefSeq" id="WP_014405448.1">
    <property type="nucleotide sequence ID" value="NC_017034.1"/>
</dbReference>
<dbReference type="HOGENOM" id="CLU_996080_0_0_2"/>
<evidence type="ECO:0000313" key="3">
    <source>
        <dbReference type="Proteomes" id="UP000005233"/>
    </source>
</evidence>
<accession>H8IAD5</accession>
<dbReference type="OrthoDB" id="86287at2157"/>
<feature type="transmembrane region" description="Helical" evidence="1">
    <location>
        <begin position="258"/>
        <end position="277"/>
    </location>
</feature>
<feature type="transmembrane region" description="Helical" evidence="1">
    <location>
        <begin position="59"/>
        <end position="88"/>
    </location>
</feature>
<reference evidence="2 3" key="1">
    <citation type="journal article" date="2012" name="J. Bacteriol.">
        <title>Complete genome sequence of a thermophilic methanogen, Methanocella conradii HZ254, isolated from Chinese rice field soil.</title>
        <authorList>
            <person name="Lu Z."/>
            <person name="Lu Y."/>
        </authorList>
    </citation>
    <scope>NUCLEOTIDE SEQUENCE [LARGE SCALE GENOMIC DNA]</scope>
    <source>
        <strain evidence="3">DSM 24694 / JCM 17849 / CGMCC 1.5162 / HZ254</strain>
    </source>
</reference>
<dbReference type="PANTHER" id="PTHR43471:SF14">
    <property type="entry name" value="ABC-2 TYPE TRANSPORT SYSTEM PERMEASE PROTEIN"/>
    <property type="match status" value="1"/>
</dbReference>
<dbReference type="GO" id="GO:0140359">
    <property type="term" value="F:ABC-type transporter activity"/>
    <property type="evidence" value="ECO:0007669"/>
    <property type="project" value="InterPro"/>
</dbReference>
<keyword evidence="1" id="KW-0472">Membrane</keyword>
<keyword evidence="3" id="KW-1185">Reference proteome</keyword>
<evidence type="ECO:0000256" key="1">
    <source>
        <dbReference type="SAM" id="Phobius"/>
    </source>
</evidence>
<protein>
    <submittedName>
        <fullName evidence="2">ABC-type transport system involved in multi-copper enzyme maturation, permease component</fullName>
    </submittedName>
</protein>
<feature type="transmembrane region" description="Helical" evidence="1">
    <location>
        <begin position="152"/>
        <end position="173"/>
    </location>
</feature>
<feature type="transmembrane region" description="Helical" evidence="1">
    <location>
        <begin position="20"/>
        <end position="39"/>
    </location>
</feature>
<feature type="transmembrane region" description="Helical" evidence="1">
    <location>
        <begin position="115"/>
        <end position="140"/>
    </location>
</feature>
<proteinExistence type="predicted"/>
<dbReference type="GO" id="GO:0005886">
    <property type="term" value="C:plasma membrane"/>
    <property type="evidence" value="ECO:0007669"/>
    <property type="project" value="UniProtKB-SubCell"/>
</dbReference>
<dbReference type="EMBL" id="CP003243">
    <property type="protein sequence ID" value="AFC99609.1"/>
    <property type="molecule type" value="Genomic_DNA"/>
</dbReference>
<dbReference type="GeneID" id="11970745"/>
<dbReference type="STRING" id="1041930.Mtc_0848"/>